<dbReference type="EMBL" id="JARKNE010000004">
    <property type="protein sequence ID" value="KAK5837431.1"/>
    <property type="molecule type" value="Genomic_DNA"/>
</dbReference>
<reference evidence="2 3" key="1">
    <citation type="submission" date="2023-03" db="EMBL/GenBank/DDBJ databases">
        <title>WGS of Gossypium arboreum.</title>
        <authorList>
            <person name="Yu D."/>
        </authorList>
    </citation>
    <scope>NUCLEOTIDE SEQUENCE [LARGE SCALE GENOMIC DNA]</scope>
    <source>
        <tissue evidence="2">Leaf</tissue>
    </source>
</reference>
<sequence length="85" mass="9927">MVVQTYETLFEELSKFEGLTENEVMVPSSKFTKDVGCMLVFFSIPAHQRYRKLMQKVEIFVVFVSISFKEVNFPIYMIQSLDVTS</sequence>
<keyword evidence="1" id="KW-1133">Transmembrane helix</keyword>
<gene>
    <name evidence="2" type="ORF">PVK06_013241</name>
</gene>
<organism evidence="2 3">
    <name type="scientific">Gossypium arboreum</name>
    <name type="common">Tree cotton</name>
    <name type="synonym">Gossypium nanking</name>
    <dbReference type="NCBI Taxonomy" id="29729"/>
    <lineage>
        <taxon>Eukaryota</taxon>
        <taxon>Viridiplantae</taxon>
        <taxon>Streptophyta</taxon>
        <taxon>Embryophyta</taxon>
        <taxon>Tracheophyta</taxon>
        <taxon>Spermatophyta</taxon>
        <taxon>Magnoliopsida</taxon>
        <taxon>eudicotyledons</taxon>
        <taxon>Gunneridae</taxon>
        <taxon>Pentapetalae</taxon>
        <taxon>rosids</taxon>
        <taxon>malvids</taxon>
        <taxon>Malvales</taxon>
        <taxon>Malvaceae</taxon>
        <taxon>Malvoideae</taxon>
        <taxon>Gossypium</taxon>
    </lineage>
</organism>
<evidence type="ECO:0000256" key="1">
    <source>
        <dbReference type="SAM" id="Phobius"/>
    </source>
</evidence>
<accession>A0ABR0QDN6</accession>
<evidence type="ECO:0000313" key="3">
    <source>
        <dbReference type="Proteomes" id="UP001358586"/>
    </source>
</evidence>
<keyword evidence="3" id="KW-1185">Reference proteome</keyword>
<dbReference type="Proteomes" id="UP001358586">
    <property type="component" value="Chromosome 4"/>
</dbReference>
<evidence type="ECO:0000313" key="2">
    <source>
        <dbReference type="EMBL" id="KAK5837431.1"/>
    </source>
</evidence>
<proteinExistence type="predicted"/>
<name>A0ABR0QDN6_GOSAR</name>
<comment type="caution">
    <text evidence="2">The sequence shown here is derived from an EMBL/GenBank/DDBJ whole genome shotgun (WGS) entry which is preliminary data.</text>
</comment>
<keyword evidence="1" id="KW-0812">Transmembrane</keyword>
<keyword evidence="1" id="KW-0472">Membrane</keyword>
<feature type="transmembrane region" description="Helical" evidence="1">
    <location>
        <begin position="59"/>
        <end position="78"/>
    </location>
</feature>
<protein>
    <submittedName>
        <fullName evidence="2">Uncharacterized protein</fullName>
    </submittedName>
</protein>